<organism evidence="2 3">
    <name type="scientific">Paenibacillus rhizosphaerae</name>
    <dbReference type="NCBI Taxonomy" id="297318"/>
    <lineage>
        <taxon>Bacteria</taxon>
        <taxon>Bacillati</taxon>
        <taxon>Bacillota</taxon>
        <taxon>Bacilli</taxon>
        <taxon>Bacillales</taxon>
        <taxon>Paenibacillaceae</taxon>
        <taxon>Paenibacillus</taxon>
    </lineage>
</organism>
<dbReference type="Proteomes" id="UP000517523">
    <property type="component" value="Unassembled WGS sequence"/>
</dbReference>
<keyword evidence="1" id="KW-0812">Transmembrane</keyword>
<evidence type="ECO:0008006" key="4">
    <source>
        <dbReference type="Google" id="ProtNLM"/>
    </source>
</evidence>
<keyword evidence="1" id="KW-1133">Transmembrane helix</keyword>
<accession>A0A839TUF7</accession>
<reference evidence="2 3" key="1">
    <citation type="submission" date="2020-08" db="EMBL/GenBank/DDBJ databases">
        <title>Genomic Encyclopedia of Type Strains, Phase III (KMG-III): the genomes of soil and plant-associated and newly described type strains.</title>
        <authorList>
            <person name="Whitman W."/>
        </authorList>
    </citation>
    <scope>NUCLEOTIDE SEQUENCE [LARGE SCALE GENOMIC DNA]</scope>
    <source>
        <strain evidence="2 3">CECT 5831</strain>
    </source>
</reference>
<feature type="transmembrane region" description="Helical" evidence="1">
    <location>
        <begin position="5"/>
        <end position="24"/>
    </location>
</feature>
<dbReference type="AlphaFoldDB" id="A0A839TUF7"/>
<feature type="transmembrane region" description="Helical" evidence="1">
    <location>
        <begin position="30"/>
        <end position="51"/>
    </location>
</feature>
<dbReference type="PANTHER" id="PTHR34351">
    <property type="entry name" value="SLR1927 PROTEIN-RELATED"/>
    <property type="match status" value="1"/>
</dbReference>
<proteinExistence type="predicted"/>
<dbReference type="PANTHER" id="PTHR34351:SF2">
    <property type="entry name" value="DUF58 DOMAIN-CONTAINING PROTEIN"/>
    <property type="match status" value="1"/>
</dbReference>
<name>A0A839TUF7_9BACL</name>
<dbReference type="EMBL" id="JACHXJ010000004">
    <property type="protein sequence ID" value="MBB3130466.1"/>
    <property type="molecule type" value="Genomic_DNA"/>
</dbReference>
<comment type="caution">
    <text evidence="2">The sequence shown here is derived from an EMBL/GenBank/DDBJ whole genome shotgun (WGS) entry which is preliminary data.</text>
</comment>
<evidence type="ECO:0000313" key="3">
    <source>
        <dbReference type="Proteomes" id="UP000517523"/>
    </source>
</evidence>
<gene>
    <name evidence="2" type="ORF">FHS19_005171</name>
</gene>
<evidence type="ECO:0000256" key="1">
    <source>
        <dbReference type="SAM" id="Phobius"/>
    </source>
</evidence>
<protein>
    <recommendedName>
        <fullName evidence="4">DUF58 domain-containing protein</fullName>
    </recommendedName>
</protein>
<keyword evidence="1" id="KW-0472">Membrane</keyword>
<dbReference type="RefSeq" id="WP_183584541.1">
    <property type="nucleotide sequence ID" value="NZ_JACHXJ010000004.1"/>
</dbReference>
<evidence type="ECO:0000313" key="2">
    <source>
        <dbReference type="EMBL" id="MBB3130466.1"/>
    </source>
</evidence>
<sequence>MMRRVLEWGIGLAVLGGMLAMYRLHGGEALWFMMFLTCLVLAGGMLVQLLGPRQIRVERSLPRSVIPSGEAVPVTLRIHFRSPLPLPWMAVEDYYTGGSFRRVLFPGFRRSLTYRYEIPAPPRGHYGFEACALEWGGLFGWFQGRKVVRGEGRFIVLPEPLPVGQECRPAASPSYSEEASLRPPRFADGMKGMEVREYVPGDPPNRIHWKHLARWGRLHTSLPEEAQQSSYAVMIDRSFSGYMPDGARAGDVSGEAAQRGFETAVSTAAGLLVEAGRAGEKPVLLGSGLRAGLRGEAGVPGGPGPALRQETGPEITGMLAALSGLKLSGGMPLPAQLQEAAGDIKGKRTAVVTGYLTDELLRTVSGIISSGGYVDIYCAGAAAGTDSSDSASYAAAVHDPGLFRRAALLSRLGAGVFIVHGGRVSRVGHVESNFPGEGAV</sequence>